<evidence type="ECO:0000259" key="6">
    <source>
        <dbReference type="PROSITE" id="PS51007"/>
    </source>
</evidence>
<accession>A0ABT1QNN9</accession>
<evidence type="ECO:0000256" key="4">
    <source>
        <dbReference type="PROSITE-ProRule" id="PRU00433"/>
    </source>
</evidence>
<dbReference type="InterPro" id="IPR036909">
    <property type="entry name" value="Cyt_c-like_dom_sf"/>
</dbReference>
<dbReference type="EMBL" id="JANFQO010000002">
    <property type="protein sequence ID" value="MCQ4163653.1"/>
    <property type="molecule type" value="Genomic_DNA"/>
</dbReference>
<name>A0ABT1QNN9_9GAMM</name>
<evidence type="ECO:0000313" key="8">
    <source>
        <dbReference type="Proteomes" id="UP001165498"/>
    </source>
</evidence>
<keyword evidence="3 4" id="KW-0408">Iron</keyword>
<dbReference type="InterPro" id="IPR009056">
    <property type="entry name" value="Cyt_c-like_dom"/>
</dbReference>
<proteinExistence type="predicted"/>
<feature type="compositionally biased region" description="Low complexity" evidence="5">
    <location>
        <begin position="201"/>
        <end position="213"/>
    </location>
</feature>
<feature type="compositionally biased region" description="Gly residues" evidence="5">
    <location>
        <begin position="171"/>
        <end position="180"/>
    </location>
</feature>
<dbReference type="PROSITE" id="PS51007">
    <property type="entry name" value="CYTC"/>
    <property type="match status" value="1"/>
</dbReference>
<feature type="compositionally biased region" description="Basic and acidic residues" evidence="5">
    <location>
        <begin position="181"/>
        <end position="192"/>
    </location>
</feature>
<keyword evidence="2 4" id="KW-0479">Metal-binding</keyword>
<dbReference type="RefSeq" id="WP_255911077.1">
    <property type="nucleotide sequence ID" value="NZ_JANFQO010000002.1"/>
</dbReference>
<evidence type="ECO:0000313" key="7">
    <source>
        <dbReference type="EMBL" id="MCQ4163653.1"/>
    </source>
</evidence>
<dbReference type="Gene3D" id="1.10.760.10">
    <property type="entry name" value="Cytochrome c-like domain"/>
    <property type="match status" value="1"/>
</dbReference>
<feature type="domain" description="Cytochrome c" evidence="6">
    <location>
        <begin position="67"/>
        <end position="152"/>
    </location>
</feature>
<dbReference type="Proteomes" id="UP001165498">
    <property type="component" value="Unassembled WGS sequence"/>
</dbReference>
<evidence type="ECO:0000256" key="2">
    <source>
        <dbReference type="ARBA" id="ARBA00022723"/>
    </source>
</evidence>
<gene>
    <name evidence="7" type="ORF">NM961_02905</name>
</gene>
<reference evidence="7" key="1">
    <citation type="submission" date="2022-07" db="EMBL/GenBank/DDBJ databases">
        <title>Tahibacter sp., a new gammaproteobacterium isolated from the silt sample collected at pig farm.</title>
        <authorList>
            <person name="Chen H."/>
        </authorList>
    </citation>
    <scope>NUCLEOTIDE SEQUENCE</scope>
    <source>
        <strain evidence="7">P2K</strain>
    </source>
</reference>
<keyword evidence="8" id="KW-1185">Reference proteome</keyword>
<keyword evidence="1 4" id="KW-0349">Heme</keyword>
<comment type="caution">
    <text evidence="7">The sequence shown here is derived from an EMBL/GenBank/DDBJ whole genome shotgun (WGS) entry which is preliminary data.</text>
</comment>
<organism evidence="7 8">
    <name type="scientific">Tahibacter harae</name>
    <dbReference type="NCBI Taxonomy" id="2963937"/>
    <lineage>
        <taxon>Bacteria</taxon>
        <taxon>Pseudomonadati</taxon>
        <taxon>Pseudomonadota</taxon>
        <taxon>Gammaproteobacteria</taxon>
        <taxon>Lysobacterales</taxon>
        <taxon>Rhodanobacteraceae</taxon>
        <taxon>Tahibacter</taxon>
    </lineage>
</organism>
<evidence type="ECO:0000256" key="1">
    <source>
        <dbReference type="ARBA" id="ARBA00022617"/>
    </source>
</evidence>
<evidence type="ECO:0000256" key="5">
    <source>
        <dbReference type="SAM" id="MobiDB-lite"/>
    </source>
</evidence>
<evidence type="ECO:0000256" key="3">
    <source>
        <dbReference type="ARBA" id="ARBA00023004"/>
    </source>
</evidence>
<feature type="region of interest" description="Disordered" evidence="5">
    <location>
        <begin position="165"/>
        <end position="219"/>
    </location>
</feature>
<dbReference type="Pfam" id="PF13442">
    <property type="entry name" value="Cytochrome_CBB3"/>
    <property type="match status" value="1"/>
</dbReference>
<protein>
    <submittedName>
        <fullName evidence="7">Cytochrome c</fullName>
    </submittedName>
</protein>
<dbReference type="SUPFAM" id="SSF46626">
    <property type="entry name" value="Cytochrome c"/>
    <property type="match status" value="1"/>
</dbReference>
<sequence>MKLLRTLLLLAFAGAAAIAGVIGSGVYDVGADTPHWPATYKLLDIARQRSIAVRAAALVPPDLTDAALIRSGAGNYDAMCVSCHLSPGAAETELSAGLYPRPPRWDALGQVDPRAAFWALKHGIKASGMPAWGKSMDDRYLWGMVAFLQQFPRMDAAQYRAQVAASDGHSHGGGETAVGGGDRRGPHAHDAPRSSFEPVDDPMAAPADGGAQADDGHQH</sequence>